<dbReference type="RefSeq" id="WP_342663739.1">
    <property type="nucleotide sequence ID" value="NZ_JBIAZU010000007.1"/>
</dbReference>
<dbReference type="EMBL" id="JBIAZU010000007">
    <property type="protein sequence ID" value="MFF5295015.1"/>
    <property type="molecule type" value="Genomic_DNA"/>
</dbReference>
<organism evidence="2 3">
    <name type="scientific">Paractinoplanes globisporus</name>
    <dbReference type="NCBI Taxonomy" id="113565"/>
    <lineage>
        <taxon>Bacteria</taxon>
        <taxon>Bacillati</taxon>
        <taxon>Actinomycetota</taxon>
        <taxon>Actinomycetes</taxon>
        <taxon>Micromonosporales</taxon>
        <taxon>Micromonosporaceae</taxon>
        <taxon>Paractinoplanes</taxon>
    </lineage>
</organism>
<protein>
    <submittedName>
        <fullName evidence="2">DUF6602 domain-containing protein</fullName>
    </submittedName>
</protein>
<dbReference type="CDD" id="cd21173">
    <property type="entry name" value="NucC-like"/>
    <property type="match status" value="1"/>
</dbReference>
<reference evidence="2 3" key="1">
    <citation type="submission" date="2024-10" db="EMBL/GenBank/DDBJ databases">
        <title>The Natural Products Discovery Center: Release of the First 8490 Sequenced Strains for Exploring Actinobacteria Biosynthetic Diversity.</title>
        <authorList>
            <person name="Kalkreuter E."/>
            <person name="Kautsar S.A."/>
            <person name="Yang D."/>
            <person name="Bader C.D."/>
            <person name="Teijaro C.N."/>
            <person name="Fluegel L."/>
            <person name="Davis C.M."/>
            <person name="Simpson J.R."/>
            <person name="Lauterbach L."/>
            <person name="Steele A.D."/>
            <person name="Gui C."/>
            <person name="Meng S."/>
            <person name="Li G."/>
            <person name="Viehrig K."/>
            <person name="Ye F."/>
            <person name="Su P."/>
            <person name="Kiefer A.F."/>
            <person name="Nichols A."/>
            <person name="Cepeda A.J."/>
            <person name="Yan W."/>
            <person name="Fan B."/>
            <person name="Jiang Y."/>
            <person name="Adhikari A."/>
            <person name="Zheng C.-J."/>
            <person name="Schuster L."/>
            <person name="Cowan T.M."/>
            <person name="Smanski M.J."/>
            <person name="Chevrette M.G."/>
            <person name="De Carvalho L.P.S."/>
            <person name="Shen B."/>
        </authorList>
    </citation>
    <scope>NUCLEOTIDE SEQUENCE [LARGE SCALE GENOMIC DNA]</scope>
    <source>
        <strain evidence="2 3">NPDC000087</strain>
    </source>
</reference>
<keyword evidence="3" id="KW-1185">Reference proteome</keyword>
<accession>A0ABW6WR32</accession>
<evidence type="ECO:0000259" key="1">
    <source>
        <dbReference type="Pfam" id="PF20247"/>
    </source>
</evidence>
<name>A0ABW6WR32_9ACTN</name>
<dbReference type="Pfam" id="PF20247">
    <property type="entry name" value="DUF6602"/>
    <property type="match status" value="1"/>
</dbReference>
<evidence type="ECO:0000313" key="3">
    <source>
        <dbReference type="Proteomes" id="UP001602245"/>
    </source>
</evidence>
<dbReference type="Proteomes" id="UP001602245">
    <property type="component" value="Unassembled WGS sequence"/>
</dbReference>
<sequence>MIAHQGERGRENELALARILERLLPGRLGVGTGLLFDSLGKYSKQMDLLLYDQIDSPAVLAQTNQLLHPVEEIHLAIEVKSRLSLDGIKDSGKKRASINALSPIKGFQRPMFALFAYDAVSSPATVAQHLSSLSPDVRPDLTCVLDPGLIAGSHGTLNPATRSSEFTYGVTLLHDLSENRERERGRYVAGDPSGNLQRQHHEGALYPAVDFRGGISLSDPSRALLLFCEALIRMTAERAGRKPPSLTHYLAPSYRDIEQI</sequence>
<evidence type="ECO:0000313" key="2">
    <source>
        <dbReference type="EMBL" id="MFF5295015.1"/>
    </source>
</evidence>
<dbReference type="InterPro" id="IPR046537">
    <property type="entry name" value="DUF6602"/>
</dbReference>
<gene>
    <name evidence="2" type="ORF">ACFY35_36720</name>
</gene>
<feature type="domain" description="DUF6602" evidence="1">
    <location>
        <begin position="2"/>
        <end position="101"/>
    </location>
</feature>
<comment type="caution">
    <text evidence="2">The sequence shown here is derived from an EMBL/GenBank/DDBJ whole genome shotgun (WGS) entry which is preliminary data.</text>
</comment>
<proteinExistence type="predicted"/>